<dbReference type="RefSeq" id="WP_012295296.1">
    <property type="nucleotide sequence ID" value="NZ_JANTOO010000014.1"/>
</dbReference>
<comment type="caution">
    <text evidence="1">The sequence shown here is derived from an EMBL/GenBank/DDBJ whole genome shotgun (WGS) entry which is preliminary data.</text>
</comment>
<evidence type="ECO:0000313" key="1">
    <source>
        <dbReference type="EMBL" id="MCS1397507.1"/>
    </source>
</evidence>
<keyword evidence="2" id="KW-1185">Reference proteome</keyword>
<gene>
    <name evidence="1" type="ORF">NXZ79_15860</name>
</gene>
<dbReference type="NCBIfam" id="TIGR01539">
    <property type="entry name" value="portal_lambda"/>
    <property type="match status" value="1"/>
</dbReference>
<protein>
    <submittedName>
        <fullName evidence="1">Phage portal protein</fullName>
    </submittedName>
</protein>
<name>A0ABT2DRP2_9BACI</name>
<sequence length="525" mass="59091">MNLVDKAIAMVSPERALKRVGARKRLNIMNTGYSNSGASRRKKSMLGWLFKGGSTKEDIDENLDTLRQRSRDLYMNTPLATGALKNIRTNVVGGGLVLNARIDHEFLGLTEEEADVWETTVEREFALWSESILCDALQMHDFYELQQLSFLSFLMSGEVFVLLPYRHHGHHLYSLRVQLIEADRTSSPPGNNPNIINGVELGKYGEVVAYHISKHHPLTTSTGKKEWQRVEKFGKKSNRQNILHLMESERPEQRRGVPILAPVIESLKQLDRYTEAELTAALVSSLFTVFIETKGDEGNTGPVFGEAIDESEQVDKDDELSYELGAGAIIALEEGEKASTSNPARNNASFDPFVVAVCRQMGSALELPYEVLLKHFTSSYSASRAALIEAWKMFRMRRKFVATKFCQPVYEEFLTEAVLLGRIHAPGFLNDPLVRKAYCGAEWNGPSQGQLDPLKEVNAAVIRVENGFSTREKETAELTGTNYWNNHSQRIREEKARRDAGLDATYIELMKSALQQKEVKEDGED</sequence>
<dbReference type="Pfam" id="PF05136">
    <property type="entry name" value="Phage_portal_2"/>
    <property type="match status" value="1"/>
</dbReference>
<evidence type="ECO:0000313" key="2">
    <source>
        <dbReference type="Proteomes" id="UP001525021"/>
    </source>
</evidence>
<proteinExistence type="predicted"/>
<dbReference type="Proteomes" id="UP001525021">
    <property type="component" value="Unassembled WGS sequence"/>
</dbReference>
<dbReference type="InterPro" id="IPR006429">
    <property type="entry name" value="Phage_lambda_portal"/>
</dbReference>
<organism evidence="1 2">
    <name type="scientific">Lysinibacillus pinottii</name>
    <dbReference type="NCBI Taxonomy" id="2973932"/>
    <lineage>
        <taxon>Bacteria</taxon>
        <taxon>Bacillati</taxon>
        <taxon>Bacillota</taxon>
        <taxon>Bacilli</taxon>
        <taxon>Bacillales</taxon>
        <taxon>Bacillaceae</taxon>
        <taxon>Lysinibacillus</taxon>
    </lineage>
</organism>
<accession>A0ABT2DRP2</accession>
<reference evidence="1 2" key="1">
    <citation type="submission" date="2022-08" db="EMBL/GenBank/DDBJ databases">
        <title>Lysinibacillus sequencing.</title>
        <authorList>
            <person name="Dunlap C."/>
        </authorList>
    </citation>
    <scope>NUCLEOTIDE SEQUENCE [LARGE SCALE GENOMIC DNA]</scope>
    <source>
        <strain evidence="1 2">PB211</strain>
    </source>
</reference>
<dbReference type="EMBL" id="JANTOO010000014">
    <property type="protein sequence ID" value="MCS1397507.1"/>
    <property type="molecule type" value="Genomic_DNA"/>
</dbReference>